<evidence type="ECO:0000313" key="5">
    <source>
        <dbReference type="EMBL" id="TDE96155.1"/>
    </source>
</evidence>
<feature type="domain" description="Glycosyltransferase subfamily 4-like N-terminal" evidence="4">
    <location>
        <begin position="182"/>
        <end position="277"/>
    </location>
</feature>
<evidence type="ECO:0000259" key="4">
    <source>
        <dbReference type="Pfam" id="PF13439"/>
    </source>
</evidence>
<feature type="domain" description="Glycosyl transferase family 1" evidence="3">
    <location>
        <begin position="305"/>
        <end position="468"/>
    </location>
</feature>
<evidence type="ECO:0000313" key="6">
    <source>
        <dbReference type="Proteomes" id="UP000504882"/>
    </source>
</evidence>
<sequence length="492" mass="53062">MTDVDLRVGDRPARVAVLVYNDAHADSRVLKTAASLHRAGAHVKIFAVARARSGFPATIERLDSGVELERLPEFELARSVPWLAGAYRWVMGRARGLAERGEVVAVEEAIDAPVADGAAPATTESVAATARDADGCGTPPTAFLAQQPLVAPTAAAPLSARAFAAFFDLWLKAYRTVSLTVYWARAVGAVRRWRPDVIHANDGNTLAPAMLAARGTGTRIIYDAHELWRHRNVRKRPVAPHVEHLIERAGIRRAAGVVTVSPSIASWLQRTYGLLHRPVLVRNIPATGDLPSGAGTGRLRELASLPAETKVIAYSGRLTTNRGIEETIDALNLMGPEVHLVLLGYGEPDYVGPLAERARTAGLRDRVHFVGKVPSAEVADALSDADLAVVYVRPTCLSYYYSLPNKLFESIHAGLPIAAANLPDTADVVAEYGVGLVFESDGPEGLAAAMTRVLADPERYRAASRAATTALTWEHEVERLVALYRSVLWGER</sequence>
<dbReference type="SUPFAM" id="SSF53756">
    <property type="entry name" value="UDP-Glycosyltransferase/glycogen phosphorylase"/>
    <property type="match status" value="1"/>
</dbReference>
<evidence type="ECO:0000259" key="3">
    <source>
        <dbReference type="Pfam" id="PF00534"/>
    </source>
</evidence>
<protein>
    <submittedName>
        <fullName evidence="5">Glycosyltransferase</fullName>
    </submittedName>
</protein>
<dbReference type="RefSeq" id="WP_133107085.1">
    <property type="nucleotide sequence ID" value="NZ_SMNA01000003.1"/>
</dbReference>
<dbReference type="InterPro" id="IPR001296">
    <property type="entry name" value="Glyco_trans_1"/>
</dbReference>
<dbReference type="PANTHER" id="PTHR12526:SF636">
    <property type="entry name" value="BLL3647 PROTEIN"/>
    <property type="match status" value="1"/>
</dbReference>
<dbReference type="EMBL" id="SMNA01000003">
    <property type="protein sequence ID" value="TDE96155.1"/>
    <property type="molecule type" value="Genomic_DNA"/>
</dbReference>
<reference evidence="5 6" key="1">
    <citation type="submission" date="2019-03" db="EMBL/GenBank/DDBJ databases">
        <title>Genomic features of bacteria from cold environments.</title>
        <authorList>
            <person name="Shen L."/>
        </authorList>
    </citation>
    <scope>NUCLEOTIDE SEQUENCE [LARGE SCALE GENOMIC DNA]</scope>
    <source>
        <strain evidence="6">T3246-1</strain>
    </source>
</reference>
<evidence type="ECO:0000256" key="1">
    <source>
        <dbReference type="ARBA" id="ARBA00022676"/>
    </source>
</evidence>
<proteinExistence type="predicted"/>
<keyword evidence="2" id="KW-0808">Transferase</keyword>
<gene>
    <name evidence="5" type="ORF">EXU48_07950</name>
</gene>
<dbReference type="Gene3D" id="3.40.50.2000">
    <property type="entry name" value="Glycogen Phosphorylase B"/>
    <property type="match status" value="2"/>
</dbReference>
<dbReference type="PANTHER" id="PTHR12526">
    <property type="entry name" value="GLYCOSYLTRANSFERASE"/>
    <property type="match status" value="1"/>
</dbReference>
<accession>A0ABY2E6E8</accession>
<evidence type="ECO:0000256" key="2">
    <source>
        <dbReference type="ARBA" id="ARBA00022679"/>
    </source>
</evidence>
<organism evidence="5 6">
    <name type="scientific">Occultella glacieicola</name>
    <dbReference type="NCBI Taxonomy" id="2518684"/>
    <lineage>
        <taxon>Bacteria</taxon>
        <taxon>Bacillati</taxon>
        <taxon>Actinomycetota</taxon>
        <taxon>Actinomycetes</taxon>
        <taxon>Micrococcales</taxon>
        <taxon>Ruaniaceae</taxon>
        <taxon>Occultella</taxon>
    </lineage>
</organism>
<dbReference type="InterPro" id="IPR028098">
    <property type="entry name" value="Glyco_trans_4-like_N"/>
</dbReference>
<keyword evidence="1" id="KW-0328">Glycosyltransferase</keyword>
<name>A0ABY2E6E8_9MICO</name>
<dbReference type="Proteomes" id="UP000504882">
    <property type="component" value="Unassembled WGS sequence"/>
</dbReference>
<dbReference type="Pfam" id="PF13439">
    <property type="entry name" value="Glyco_transf_4"/>
    <property type="match status" value="1"/>
</dbReference>
<comment type="caution">
    <text evidence="5">The sequence shown here is derived from an EMBL/GenBank/DDBJ whole genome shotgun (WGS) entry which is preliminary data.</text>
</comment>
<dbReference type="Pfam" id="PF00534">
    <property type="entry name" value="Glycos_transf_1"/>
    <property type="match status" value="1"/>
</dbReference>
<keyword evidence="6" id="KW-1185">Reference proteome</keyword>